<name>A0A8C5CSN3_GADMO</name>
<dbReference type="AlphaFoldDB" id="A0A8C5CSN3"/>
<reference evidence="4" key="2">
    <citation type="submission" date="2025-09" db="UniProtKB">
        <authorList>
            <consortium name="Ensembl"/>
        </authorList>
    </citation>
    <scope>IDENTIFICATION</scope>
</reference>
<accession>A0A8C5CSN3</accession>
<evidence type="ECO:0000313" key="4">
    <source>
        <dbReference type="Ensembl" id="ENSGMOP00000062580.1"/>
    </source>
</evidence>
<keyword evidence="2" id="KW-0732">Signal</keyword>
<evidence type="ECO:0000259" key="3">
    <source>
        <dbReference type="Pfam" id="PF25752"/>
    </source>
</evidence>
<evidence type="ECO:0000313" key="5">
    <source>
        <dbReference type="Proteomes" id="UP000694546"/>
    </source>
</evidence>
<proteinExistence type="predicted"/>
<dbReference type="InterPro" id="IPR057724">
    <property type="entry name" value="TCTN1-3_N"/>
</dbReference>
<protein>
    <recommendedName>
        <fullName evidence="3">Tectonic-1-3 N-terminal domain-containing protein</fullName>
    </recommendedName>
</protein>
<dbReference type="InterPro" id="IPR040354">
    <property type="entry name" value="TCTN1-3"/>
</dbReference>
<feature type="chain" id="PRO_5033998824" description="Tectonic-1-3 N-terminal domain-containing protein" evidence="2">
    <location>
        <begin position="20"/>
        <end position="299"/>
    </location>
</feature>
<reference evidence="4" key="1">
    <citation type="submission" date="2025-08" db="UniProtKB">
        <authorList>
            <consortium name="Ensembl"/>
        </authorList>
    </citation>
    <scope>IDENTIFICATION</scope>
</reference>
<dbReference type="Pfam" id="PF25752">
    <property type="entry name" value="DUF1619_N"/>
    <property type="match status" value="1"/>
</dbReference>
<feature type="signal peptide" evidence="2">
    <location>
        <begin position="1"/>
        <end position="19"/>
    </location>
</feature>
<dbReference type="PANTHER" id="PTHR14611:SF2">
    <property type="entry name" value="TECTONIC"/>
    <property type="match status" value="1"/>
</dbReference>
<evidence type="ECO:0000256" key="1">
    <source>
        <dbReference type="SAM" id="MobiDB-lite"/>
    </source>
</evidence>
<organism evidence="4 5">
    <name type="scientific">Gadus morhua</name>
    <name type="common">Atlantic cod</name>
    <dbReference type="NCBI Taxonomy" id="8049"/>
    <lineage>
        <taxon>Eukaryota</taxon>
        <taxon>Metazoa</taxon>
        <taxon>Chordata</taxon>
        <taxon>Craniata</taxon>
        <taxon>Vertebrata</taxon>
        <taxon>Euteleostomi</taxon>
        <taxon>Actinopterygii</taxon>
        <taxon>Neopterygii</taxon>
        <taxon>Teleostei</taxon>
        <taxon>Neoteleostei</taxon>
        <taxon>Acanthomorphata</taxon>
        <taxon>Zeiogadaria</taxon>
        <taxon>Gadariae</taxon>
        <taxon>Gadiformes</taxon>
        <taxon>Gadoidei</taxon>
        <taxon>Gadidae</taxon>
        <taxon>Gadus</taxon>
    </lineage>
</organism>
<dbReference type="GO" id="GO:0060271">
    <property type="term" value="P:cilium assembly"/>
    <property type="evidence" value="ECO:0007669"/>
    <property type="project" value="TreeGrafter"/>
</dbReference>
<feature type="compositionally biased region" description="Low complexity" evidence="1">
    <location>
        <begin position="62"/>
        <end position="76"/>
    </location>
</feature>
<evidence type="ECO:0000256" key="2">
    <source>
        <dbReference type="SAM" id="SignalP"/>
    </source>
</evidence>
<dbReference type="PANTHER" id="PTHR14611">
    <property type="entry name" value="TECTONIC FAMILY MEMBER"/>
    <property type="match status" value="1"/>
</dbReference>
<dbReference type="Ensembl" id="ENSGMOT00000076804.1">
    <property type="protein sequence ID" value="ENSGMOP00000062580.1"/>
    <property type="gene ID" value="ENSGMOG00000032248.1"/>
</dbReference>
<sequence>MKSILLIIIILSNASSIDGNSSSYNSSVEFNIDGNFKEELLNSSTTEYELSEITSTPGYTITQPPGTDVPTPGTDVSPPGTDVSPPGTDVPLTVPEPLPDACDLNCCCDPQCGGEAALFTHCSISTVRQVRPPSVHHWSALCWPRPPHHPPVLPAVVHSLHNAQPPMRFKEFTTLSLCNSPVPLPSSFCLYSGNQQLCQHDVVHYSLGKTGEGFSTQDTFIQKYYGDVIDTLGESGERGILQFPAAAVNTNCLDTNPGGKYLPNGLYSEPKQWIRLEMGVKCCFHHYNLCVPYKILKRL</sequence>
<keyword evidence="5" id="KW-1185">Reference proteome</keyword>
<feature type="domain" description="Tectonic-1-3 N-terminal" evidence="3">
    <location>
        <begin position="98"/>
        <end position="130"/>
    </location>
</feature>
<feature type="region of interest" description="Disordered" evidence="1">
    <location>
        <begin position="56"/>
        <end position="85"/>
    </location>
</feature>
<dbReference type="Proteomes" id="UP000694546">
    <property type="component" value="Chromosome 13"/>
</dbReference>